<evidence type="ECO:0000256" key="4">
    <source>
        <dbReference type="ARBA" id="ARBA00023163"/>
    </source>
</evidence>
<dbReference type="SUPFAM" id="SSF46785">
    <property type="entry name" value="Winged helix' DNA-binding domain"/>
    <property type="match status" value="1"/>
</dbReference>
<dbReference type="SUPFAM" id="SSF53850">
    <property type="entry name" value="Periplasmic binding protein-like II"/>
    <property type="match status" value="1"/>
</dbReference>
<organism evidence="6 7">
    <name type="scientific">Paraburkholderia caffeinitolerans</name>
    <dbReference type="NCBI Taxonomy" id="1723730"/>
    <lineage>
        <taxon>Bacteria</taxon>
        <taxon>Pseudomonadati</taxon>
        <taxon>Pseudomonadota</taxon>
        <taxon>Betaproteobacteria</taxon>
        <taxon>Burkholderiales</taxon>
        <taxon>Burkholderiaceae</taxon>
        <taxon>Paraburkholderia</taxon>
    </lineage>
</organism>
<dbReference type="GO" id="GO:0003677">
    <property type="term" value="F:DNA binding"/>
    <property type="evidence" value="ECO:0007669"/>
    <property type="project" value="UniProtKB-KW"/>
</dbReference>
<dbReference type="Pfam" id="PF03466">
    <property type="entry name" value="LysR_substrate"/>
    <property type="match status" value="1"/>
</dbReference>
<dbReference type="Pfam" id="PF00126">
    <property type="entry name" value="HTH_1"/>
    <property type="match status" value="1"/>
</dbReference>
<evidence type="ECO:0000313" key="7">
    <source>
        <dbReference type="Proteomes" id="UP000494119"/>
    </source>
</evidence>
<gene>
    <name evidence="6" type="primary">syrM1_4</name>
    <name evidence="6" type="ORF">LMG28688_06971</name>
</gene>
<dbReference type="PANTHER" id="PTHR30118">
    <property type="entry name" value="HTH-TYPE TRANSCRIPTIONAL REGULATOR LEUO-RELATED"/>
    <property type="match status" value="1"/>
</dbReference>
<dbReference type="InterPro" id="IPR036390">
    <property type="entry name" value="WH_DNA-bd_sf"/>
</dbReference>
<reference evidence="6 7" key="1">
    <citation type="submission" date="2020-04" db="EMBL/GenBank/DDBJ databases">
        <authorList>
            <person name="De Canck E."/>
        </authorList>
    </citation>
    <scope>NUCLEOTIDE SEQUENCE [LARGE SCALE GENOMIC DNA]</scope>
    <source>
        <strain evidence="6 7">LMG 28688</strain>
    </source>
</reference>
<protein>
    <submittedName>
        <fullName evidence="6">HTH-type transcriptional regulator SyrM 1</fullName>
    </submittedName>
</protein>
<dbReference type="InterPro" id="IPR036388">
    <property type="entry name" value="WH-like_DNA-bd_sf"/>
</dbReference>
<evidence type="ECO:0000259" key="5">
    <source>
        <dbReference type="PROSITE" id="PS50931"/>
    </source>
</evidence>
<dbReference type="Gene3D" id="3.40.190.10">
    <property type="entry name" value="Periplasmic binding protein-like II"/>
    <property type="match status" value="2"/>
</dbReference>
<dbReference type="GO" id="GO:0003700">
    <property type="term" value="F:DNA-binding transcription factor activity"/>
    <property type="evidence" value="ECO:0007669"/>
    <property type="project" value="InterPro"/>
</dbReference>
<dbReference type="Gene3D" id="1.10.10.10">
    <property type="entry name" value="Winged helix-like DNA-binding domain superfamily/Winged helix DNA-binding domain"/>
    <property type="match status" value="1"/>
</dbReference>
<dbReference type="InterPro" id="IPR037402">
    <property type="entry name" value="YidZ_PBP2"/>
</dbReference>
<accession>A0A6J5H2G1</accession>
<dbReference type="InterPro" id="IPR000847">
    <property type="entry name" value="LysR_HTH_N"/>
</dbReference>
<keyword evidence="3" id="KW-0238">DNA-binding</keyword>
<dbReference type="EMBL" id="CADIKL010000066">
    <property type="protein sequence ID" value="CAB3809346.1"/>
    <property type="molecule type" value="Genomic_DNA"/>
</dbReference>
<sequence length="308" mass="33738">MQNVDLKSLQLFATLLRECNVTRTARQLNMTQSAVSHTLNRLRDLFRDPLFVTAGRSLAPTPRALELAEPLHRALAVVGALIEPDDGFVPATLEGTFEIATTDYIGFLLLPVLMDRLSVAAPGVAINVKPLEPDDDLAALREGALDLILWNEDSAPSNYYVRKLFTDRLKSIVRAGHPHIQGGLSAEQFRAARHIRVSGHYGAVKEAVDAFYEHLGIRVSTAVTVPHFMLAHMLVSQSDMIGMIAELTARRIAGNLPLQVLEPPVEMAPFTVSAVWHARRHTSGAHRWLRGEIVAAAEQLTQQSAAAA</sequence>
<dbReference type="RefSeq" id="WP_160113502.1">
    <property type="nucleotide sequence ID" value="NZ_CADIKL010000066.1"/>
</dbReference>
<keyword evidence="2" id="KW-0805">Transcription regulation</keyword>
<dbReference type="PROSITE" id="PS50931">
    <property type="entry name" value="HTH_LYSR"/>
    <property type="match status" value="1"/>
</dbReference>
<evidence type="ECO:0000313" key="6">
    <source>
        <dbReference type="EMBL" id="CAB3809346.1"/>
    </source>
</evidence>
<comment type="similarity">
    <text evidence="1">Belongs to the LysR transcriptional regulatory family.</text>
</comment>
<dbReference type="Proteomes" id="UP000494119">
    <property type="component" value="Unassembled WGS sequence"/>
</dbReference>
<dbReference type="CDD" id="cd08417">
    <property type="entry name" value="PBP2_Nitroaromatics_like"/>
    <property type="match status" value="1"/>
</dbReference>
<name>A0A6J5H2G1_9BURK</name>
<dbReference type="InterPro" id="IPR050389">
    <property type="entry name" value="LysR-type_TF"/>
</dbReference>
<feature type="domain" description="HTH lysR-type" evidence="5">
    <location>
        <begin position="4"/>
        <end position="61"/>
    </location>
</feature>
<evidence type="ECO:0000256" key="3">
    <source>
        <dbReference type="ARBA" id="ARBA00023125"/>
    </source>
</evidence>
<proteinExistence type="inferred from homology"/>
<dbReference type="PANTHER" id="PTHR30118:SF15">
    <property type="entry name" value="TRANSCRIPTIONAL REGULATORY PROTEIN"/>
    <property type="match status" value="1"/>
</dbReference>
<evidence type="ECO:0000256" key="1">
    <source>
        <dbReference type="ARBA" id="ARBA00009437"/>
    </source>
</evidence>
<keyword evidence="4" id="KW-0804">Transcription</keyword>
<evidence type="ECO:0000256" key="2">
    <source>
        <dbReference type="ARBA" id="ARBA00023015"/>
    </source>
</evidence>
<dbReference type="AlphaFoldDB" id="A0A6J5H2G1"/>
<keyword evidence="7" id="KW-1185">Reference proteome</keyword>
<dbReference type="InterPro" id="IPR005119">
    <property type="entry name" value="LysR_subst-bd"/>
</dbReference>